<sequence length="75" mass="9214">MFRAGEILDNYFIYNYKFTLPKHKYIYLSQFFSVLVKEMTICFFKCFGNEIYFIQTQNIVRAQNFLITYFIYISI</sequence>
<proteinExistence type="evidence at transcript level"/>
<evidence type="ECO:0000313" key="1">
    <source>
        <dbReference type="EMBL" id="BAM18829.1"/>
    </source>
</evidence>
<accession>I4DLN9</accession>
<dbReference type="AlphaFoldDB" id="I4DLN9"/>
<reference evidence="1" key="1">
    <citation type="journal article" date="2012" name="BMC Biol.">
        <title>Comprehensive microarray-based analysis for stage-specific larval camouflage pattern-associated genes in the swallowtail butterfly, Papilio xuthus.</title>
        <authorList>
            <person name="Futahashi R."/>
            <person name="Shirataki H."/>
            <person name="Narita T."/>
            <person name="Mita K."/>
            <person name="Fujiwara H."/>
        </authorList>
    </citation>
    <scope>NUCLEOTIDE SEQUENCE</scope>
    <source>
        <tissue evidence="1">Epidermis</tissue>
    </source>
</reference>
<dbReference type="EMBL" id="AK402207">
    <property type="protein sequence ID" value="BAM18829.1"/>
    <property type="molecule type" value="mRNA"/>
</dbReference>
<protein>
    <submittedName>
        <fullName evidence="1">Uncharacterized protein</fullName>
    </submittedName>
</protein>
<name>I4DLN9_PAPXU</name>
<organism evidence="1">
    <name type="scientific">Papilio xuthus</name>
    <name type="common">Asian swallowtail butterfly</name>
    <dbReference type="NCBI Taxonomy" id="66420"/>
    <lineage>
        <taxon>Eukaryota</taxon>
        <taxon>Metazoa</taxon>
        <taxon>Ecdysozoa</taxon>
        <taxon>Arthropoda</taxon>
        <taxon>Hexapoda</taxon>
        <taxon>Insecta</taxon>
        <taxon>Pterygota</taxon>
        <taxon>Neoptera</taxon>
        <taxon>Endopterygota</taxon>
        <taxon>Lepidoptera</taxon>
        <taxon>Glossata</taxon>
        <taxon>Ditrysia</taxon>
        <taxon>Papilionoidea</taxon>
        <taxon>Papilionidae</taxon>
        <taxon>Papilioninae</taxon>
        <taxon>Papilio</taxon>
    </lineage>
</organism>